<dbReference type="EMBL" id="CAKLPY010000001">
    <property type="protein sequence ID" value="CAH0995404.1"/>
    <property type="molecule type" value="Genomic_DNA"/>
</dbReference>
<keyword evidence="3" id="KW-1185">Reference proteome</keyword>
<organism evidence="2 3">
    <name type="scientific">Emticicia aquatica</name>
    <dbReference type="NCBI Taxonomy" id="1681835"/>
    <lineage>
        <taxon>Bacteria</taxon>
        <taxon>Pseudomonadati</taxon>
        <taxon>Bacteroidota</taxon>
        <taxon>Cytophagia</taxon>
        <taxon>Cytophagales</taxon>
        <taxon>Leadbetterellaceae</taxon>
        <taxon>Emticicia</taxon>
    </lineage>
</organism>
<dbReference type="InterPro" id="IPR014867">
    <property type="entry name" value="Spore_coat_CotH_CotH2/3/7"/>
</dbReference>
<evidence type="ECO:0000313" key="3">
    <source>
        <dbReference type="Proteomes" id="UP000837932"/>
    </source>
</evidence>
<feature type="chain" id="PRO_5046104312" description="Spore coat protein CotH" evidence="1">
    <location>
        <begin position="19"/>
        <end position="544"/>
    </location>
</feature>
<evidence type="ECO:0000256" key="1">
    <source>
        <dbReference type="SAM" id="SignalP"/>
    </source>
</evidence>
<proteinExistence type="predicted"/>
<dbReference type="NCBIfam" id="TIGR04183">
    <property type="entry name" value="Por_Secre_tail"/>
    <property type="match status" value="1"/>
</dbReference>
<dbReference type="Pfam" id="PF08757">
    <property type="entry name" value="CotH"/>
    <property type="match status" value="1"/>
</dbReference>
<gene>
    <name evidence="2" type="ORF">EMA8858_01525</name>
</gene>
<evidence type="ECO:0008006" key="4">
    <source>
        <dbReference type="Google" id="ProtNLM"/>
    </source>
</evidence>
<keyword evidence="1" id="KW-0732">Signal</keyword>
<accession>A0ABN8EUV8</accession>
<protein>
    <recommendedName>
        <fullName evidence="4">Spore coat protein CotH</fullName>
    </recommendedName>
</protein>
<dbReference type="InterPro" id="IPR026444">
    <property type="entry name" value="Secre_tail"/>
</dbReference>
<evidence type="ECO:0000313" key="2">
    <source>
        <dbReference type="EMBL" id="CAH0995404.1"/>
    </source>
</evidence>
<reference evidence="2" key="1">
    <citation type="submission" date="2021-12" db="EMBL/GenBank/DDBJ databases">
        <authorList>
            <person name="Rodrigo-Torres L."/>
            <person name="Arahal R. D."/>
            <person name="Lucena T."/>
        </authorList>
    </citation>
    <scope>NUCLEOTIDE SEQUENCE</scope>
    <source>
        <strain evidence="2">CECT 8858</strain>
    </source>
</reference>
<name>A0ABN8EUV8_9BACT</name>
<sequence length="544" mass="62893">MKKLYFIFLLTISTFVKISAQTLTSSTLPILIFNTNGAVIYDEPKTKTELKIIYNGVGKINNVNDAPNHYNGFAGLEYRGSSSQMFPKKGYGIELWDEKSEAKEVSLLGMPKESDWILFASYNEKSFMHNVLTMRIAREMGMYATRTQYVEVIINGAYMGVYVFEEKIKRGEDRVNISKLKETDLKGDDITGGYIFKADKDTGSKLGSWRSKYPNYPAFNNNFTNFLYEYPKTITAEQKAYLKNYVDNAENALQNENYRDKINGYRKYFDTKSFIQLFLINEVSKNVDGYRISTYFNKDKDSKGGKIKAGPPWDYDISYGNGNYCEGNSPFGFSYNFNKICGTDYWQVPFWWERMLGDSAFVRELGQEYSFQRKYGALQTDRINKHIDTLTRTLREPIGRNFQKWQILGTYVWPQPAPYPSTWEGEINELKSFINQRLAWLDNNIKTDFAITANEPSLENVSINAFPNPFLERININIQSIIPEKAKITLLDNTGKTLYNSVENLQVGDNDFYIQLNDYQIVNGIKFLQIEVDGKRIVKKLVQQ</sequence>
<comment type="caution">
    <text evidence="2">The sequence shown here is derived from an EMBL/GenBank/DDBJ whole genome shotgun (WGS) entry which is preliminary data.</text>
</comment>
<dbReference type="RefSeq" id="WP_238805958.1">
    <property type="nucleotide sequence ID" value="NZ_CAKLPY010000001.1"/>
</dbReference>
<dbReference type="Proteomes" id="UP000837932">
    <property type="component" value="Unassembled WGS sequence"/>
</dbReference>
<feature type="signal peptide" evidence="1">
    <location>
        <begin position="1"/>
        <end position="18"/>
    </location>
</feature>